<keyword evidence="5" id="KW-0699">rRNA-binding</keyword>
<reference evidence="7 8" key="1">
    <citation type="journal article" date="2016" name="Nat. Commun.">
        <title>Thousands of microbial genomes shed light on interconnected biogeochemical processes in an aquifer system.</title>
        <authorList>
            <person name="Anantharaman K."/>
            <person name="Brown C.T."/>
            <person name="Hug L.A."/>
            <person name="Sharon I."/>
            <person name="Castelle C.J."/>
            <person name="Probst A.J."/>
            <person name="Thomas B.C."/>
            <person name="Singh A."/>
            <person name="Wilkins M.J."/>
            <person name="Karaoz U."/>
            <person name="Brodie E.L."/>
            <person name="Williams K.H."/>
            <person name="Hubbard S.S."/>
            <person name="Banfield J.F."/>
        </authorList>
    </citation>
    <scope>NUCLEOTIDE SEQUENCE [LARGE SCALE GENOMIC DNA]</scope>
</reference>
<dbReference type="AlphaFoldDB" id="A0A1G2LWQ4"/>
<name>A0A1G2LWQ4_9BACT</name>
<dbReference type="Gene3D" id="3.40.1370.10">
    <property type="match status" value="1"/>
</dbReference>
<dbReference type="HAMAP" id="MF_01328_B">
    <property type="entry name" value="Ribosomal_uL4_B"/>
    <property type="match status" value="1"/>
</dbReference>
<keyword evidence="2 5" id="KW-0689">Ribosomal protein</keyword>
<comment type="function">
    <text evidence="5">One of the primary rRNA binding proteins, this protein initially binds near the 5'-end of the 23S rRNA. It is important during the early stages of 50S assembly. It makes multiple contacts with different domains of the 23S rRNA in the assembled 50S subunit and ribosome.</text>
</comment>
<organism evidence="7 8">
    <name type="scientific">Candidatus Tagabacteria bacterium RIFCSPLOWO2_01_FULL_42_9</name>
    <dbReference type="NCBI Taxonomy" id="1802296"/>
    <lineage>
        <taxon>Bacteria</taxon>
        <taxon>Candidatus Tagaibacteriota</taxon>
    </lineage>
</organism>
<sequence>MMKTDVYNQSGEKVGTAEFPKEVFGLPWNPALIHQVMLAMLANKRAGTAHAKTRAEVRGGGRKPWRQKGLGRARHGSIRSPIWRGGGVTFGPRKERIYKQKINKKMKTGALLVALSQKARDKEILVLDKITIKESKTKEAAVILKALSKIKGFEKLTRKKNAALILISAKGGNENLKRAFRNLPGIIFVQAGNLNLLDVLNHKYLVFSREAVGALGPVPK</sequence>
<gene>
    <name evidence="5" type="primary">rplD</name>
    <name evidence="7" type="ORF">A3A10_02120</name>
</gene>
<evidence type="ECO:0000256" key="3">
    <source>
        <dbReference type="ARBA" id="ARBA00023274"/>
    </source>
</evidence>
<comment type="similarity">
    <text evidence="1 5">Belongs to the universal ribosomal protein uL4 family.</text>
</comment>
<evidence type="ECO:0000313" key="8">
    <source>
        <dbReference type="Proteomes" id="UP000178116"/>
    </source>
</evidence>
<dbReference type="SUPFAM" id="SSF52166">
    <property type="entry name" value="Ribosomal protein L4"/>
    <property type="match status" value="1"/>
</dbReference>
<comment type="caution">
    <text evidence="7">The sequence shown here is derived from an EMBL/GenBank/DDBJ whole genome shotgun (WGS) entry which is preliminary data.</text>
</comment>
<feature type="region of interest" description="Disordered" evidence="6">
    <location>
        <begin position="51"/>
        <end position="71"/>
    </location>
</feature>
<keyword evidence="3 5" id="KW-0687">Ribonucleoprotein</keyword>
<evidence type="ECO:0000256" key="4">
    <source>
        <dbReference type="ARBA" id="ARBA00035244"/>
    </source>
</evidence>
<feature type="compositionally biased region" description="Basic residues" evidence="6">
    <location>
        <begin position="60"/>
        <end position="71"/>
    </location>
</feature>
<dbReference type="PANTHER" id="PTHR10746">
    <property type="entry name" value="50S RIBOSOMAL PROTEIN L4"/>
    <property type="match status" value="1"/>
</dbReference>
<dbReference type="GO" id="GO:1990904">
    <property type="term" value="C:ribonucleoprotein complex"/>
    <property type="evidence" value="ECO:0007669"/>
    <property type="project" value="UniProtKB-KW"/>
</dbReference>
<dbReference type="Pfam" id="PF00573">
    <property type="entry name" value="Ribosomal_L4"/>
    <property type="match status" value="1"/>
</dbReference>
<dbReference type="InterPro" id="IPR023574">
    <property type="entry name" value="Ribosomal_uL4_dom_sf"/>
</dbReference>
<keyword evidence="5" id="KW-0694">RNA-binding</keyword>
<dbReference type="InterPro" id="IPR002136">
    <property type="entry name" value="Ribosomal_uL4"/>
</dbReference>
<comment type="subunit">
    <text evidence="5">Part of the 50S ribosomal subunit.</text>
</comment>
<protein>
    <recommendedName>
        <fullName evidence="4 5">Large ribosomal subunit protein uL4</fullName>
    </recommendedName>
</protein>
<evidence type="ECO:0000313" key="7">
    <source>
        <dbReference type="EMBL" id="OHA15934.1"/>
    </source>
</evidence>
<evidence type="ECO:0000256" key="1">
    <source>
        <dbReference type="ARBA" id="ARBA00010528"/>
    </source>
</evidence>
<dbReference type="EMBL" id="MHRA01000007">
    <property type="protein sequence ID" value="OHA15934.1"/>
    <property type="molecule type" value="Genomic_DNA"/>
</dbReference>
<dbReference type="Proteomes" id="UP000178116">
    <property type="component" value="Unassembled WGS sequence"/>
</dbReference>
<evidence type="ECO:0000256" key="5">
    <source>
        <dbReference type="HAMAP-Rule" id="MF_01328"/>
    </source>
</evidence>
<evidence type="ECO:0000256" key="6">
    <source>
        <dbReference type="SAM" id="MobiDB-lite"/>
    </source>
</evidence>
<dbReference type="GO" id="GO:0005840">
    <property type="term" value="C:ribosome"/>
    <property type="evidence" value="ECO:0007669"/>
    <property type="project" value="UniProtKB-KW"/>
</dbReference>
<accession>A0A1G2LWQ4</accession>
<dbReference type="NCBIfam" id="TIGR03953">
    <property type="entry name" value="rplD_bact"/>
    <property type="match status" value="1"/>
</dbReference>
<dbReference type="GO" id="GO:0006412">
    <property type="term" value="P:translation"/>
    <property type="evidence" value="ECO:0007669"/>
    <property type="project" value="UniProtKB-UniRule"/>
</dbReference>
<dbReference type="GO" id="GO:0003735">
    <property type="term" value="F:structural constituent of ribosome"/>
    <property type="evidence" value="ECO:0007669"/>
    <property type="project" value="InterPro"/>
</dbReference>
<comment type="function">
    <text evidence="5">Forms part of the polypeptide exit tunnel.</text>
</comment>
<evidence type="ECO:0000256" key="2">
    <source>
        <dbReference type="ARBA" id="ARBA00022980"/>
    </source>
</evidence>
<dbReference type="PANTHER" id="PTHR10746:SF6">
    <property type="entry name" value="LARGE RIBOSOMAL SUBUNIT PROTEIN UL4M"/>
    <property type="match status" value="1"/>
</dbReference>
<proteinExistence type="inferred from homology"/>
<dbReference type="InterPro" id="IPR013005">
    <property type="entry name" value="Ribosomal_uL4-like"/>
</dbReference>
<dbReference type="GO" id="GO:0019843">
    <property type="term" value="F:rRNA binding"/>
    <property type="evidence" value="ECO:0007669"/>
    <property type="project" value="UniProtKB-UniRule"/>
</dbReference>